<comment type="caution">
    <text evidence="2">The sequence shown here is derived from an EMBL/GenBank/DDBJ whole genome shotgun (WGS) entry which is preliminary data.</text>
</comment>
<gene>
    <name evidence="2" type="ORF">KPH14_003656</name>
</gene>
<accession>A0AAD9VLX7</accession>
<sequence>MLEKVVLHTNEKIREIRSKYKKQICVQDLDLVELKAFIGLLFYTAIFKENHEHYTSWYSTDGSGREIYRCIMNKSRLEVILKTIRFDDTATRETRRETDASALISELFNSFIQRCQDVYAIGSYAYVDEMLLTFRSRCRFKMYMPKKPAKYDIQILCLTDARSGYLLNAYIYVRKDSDGMNFPTEYKKLKKPTQAVLRLISSIEGSNRNITTDNWFTSIELVNLLQKKWVH</sequence>
<keyword evidence="3" id="KW-1185">Reference proteome</keyword>
<dbReference type="PANTHER" id="PTHR46599:SF6">
    <property type="entry name" value="DUAL SPECIFICITY PHOSPHATASE 26"/>
    <property type="match status" value="1"/>
</dbReference>
<dbReference type="PANTHER" id="PTHR46599">
    <property type="entry name" value="PIGGYBAC TRANSPOSABLE ELEMENT-DERIVED PROTEIN 4"/>
    <property type="match status" value="1"/>
</dbReference>
<feature type="domain" description="PiggyBac transposable element-derived protein" evidence="1">
    <location>
        <begin position="2"/>
        <end position="230"/>
    </location>
</feature>
<reference evidence="2" key="2">
    <citation type="journal article" date="2023" name="Commun. Biol.">
        <title>Intrasexual cuticular hydrocarbon dimorphism in a wasp sheds light on hydrocarbon biosynthesis genes in Hymenoptera.</title>
        <authorList>
            <person name="Moris V.C."/>
            <person name="Podsiadlowski L."/>
            <person name="Martin S."/>
            <person name="Oeyen J.P."/>
            <person name="Donath A."/>
            <person name="Petersen M."/>
            <person name="Wilbrandt J."/>
            <person name="Misof B."/>
            <person name="Liedtke D."/>
            <person name="Thamm M."/>
            <person name="Scheiner R."/>
            <person name="Schmitt T."/>
            <person name="Niehuis O."/>
        </authorList>
    </citation>
    <scope>NUCLEOTIDE SEQUENCE</scope>
    <source>
        <strain evidence="2">GBR_01_08_01A</strain>
    </source>
</reference>
<dbReference type="EMBL" id="JAIFRP010000204">
    <property type="protein sequence ID" value="KAK2578630.1"/>
    <property type="molecule type" value="Genomic_DNA"/>
</dbReference>
<dbReference type="Pfam" id="PF13843">
    <property type="entry name" value="DDE_Tnp_1_7"/>
    <property type="match status" value="1"/>
</dbReference>
<name>A0AAD9VLX7_9HYME</name>
<dbReference type="AlphaFoldDB" id="A0AAD9VLX7"/>
<organism evidence="2 3">
    <name type="scientific">Odynerus spinipes</name>
    <dbReference type="NCBI Taxonomy" id="1348599"/>
    <lineage>
        <taxon>Eukaryota</taxon>
        <taxon>Metazoa</taxon>
        <taxon>Ecdysozoa</taxon>
        <taxon>Arthropoda</taxon>
        <taxon>Hexapoda</taxon>
        <taxon>Insecta</taxon>
        <taxon>Pterygota</taxon>
        <taxon>Neoptera</taxon>
        <taxon>Endopterygota</taxon>
        <taxon>Hymenoptera</taxon>
        <taxon>Apocrita</taxon>
        <taxon>Aculeata</taxon>
        <taxon>Vespoidea</taxon>
        <taxon>Vespidae</taxon>
        <taxon>Eumeninae</taxon>
        <taxon>Odynerus</taxon>
    </lineage>
</organism>
<proteinExistence type="predicted"/>
<evidence type="ECO:0000259" key="1">
    <source>
        <dbReference type="Pfam" id="PF13843"/>
    </source>
</evidence>
<reference evidence="2" key="1">
    <citation type="submission" date="2021-08" db="EMBL/GenBank/DDBJ databases">
        <authorList>
            <person name="Misof B."/>
            <person name="Oliver O."/>
            <person name="Podsiadlowski L."/>
            <person name="Donath A."/>
            <person name="Peters R."/>
            <person name="Mayer C."/>
            <person name="Rust J."/>
            <person name="Gunkel S."/>
            <person name="Lesny P."/>
            <person name="Martin S."/>
            <person name="Oeyen J.P."/>
            <person name="Petersen M."/>
            <person name="Panagiotis P."/>
            <person name="Wilbrandt J."/>
            <person name="Tanja T."/>
        </authorList>
    </citation>
    <scope>NUCLEOTIDE SEQUENCE</scope>
    <source>
        <strain evidence="2">GBR_01_08_01A</strain>
        <tissue evidence="2">Thorax + abdomen</tissue>
    </source>
</reference>
<evidence type="ECO:0000313" key="2">
    <source>
        <dbReference type="EMBL" id="KAK2578630.1"/>
    </source>
</evidence>
<dbReference type="InterPro" id="IPR029526">
    <property type="entry name" value="PGBD"/>
</dbReference>
<protein>
    <recommendedName>
        <fullName evidence="1">PiggyBac transposable element-derived protein domain-containing protein</fullName>
    </recommendedName>
</protein>
<dbReference type="Proteomes" id="UP001258017">
    <property type="component" value="Unassembled WGS sequence"/>
</dbReference>
<evidence type="ECO:0000313" key="3">
    <source>
        <dbReference type="Proteomes" id="UP001258017"/>
    </source>
</evidence>